<feature type="non-terminal residue" evidence="6">
    <location>
        <position position="216"/>
    </location>
</feature>
<dbReference type="InterPro" id="IPR016040">
    <property type="entry name" value="NAD(P)-bd_dom"/>
</dbReference>
<evidence type="ECO:0000256" key="1">
    <source>
        <dbReference type="ARBA" id="ARBA00001937"/>
    </source>
</evidence>
<dbReference type="Gene3D" id="3.40.50.720">
    <property type="entry name" value="NAD(P)-binding Rossmann-like Domain"/>
    <property type="match status" value="1"/>
</dbReference>
<evidence type="ECO:0000256" key="3">
    <source>
        <dbReference type="ARBA" id="ARBA00011989"/>
    </source>
</evidence>
<evidence type="ECO:0000313" key="6">
    <source>
        <dbReference type="EMBL" id="GAI02545.1"/>
    </source>
</evidence>
<dbReference type="EC" id="4.2.1.47" evidence="3"/>
<keyword evidence="4" id="KW-0456">Lyase</keyword>
<evidence type="ECO:0000256" key="2">
    <source>
        <dbReference type="ARBA" id="ARBA00009263"/>
    </source>
</evidence>
<dbReference type="AlphaFoldDB" id="X1LJJ6"/>
<dbReference type="PANTHER" id="PTHR43715">
    <property type="entry name" value="GDP-MANNOSE 4,6-DEHYDRATASE"/>
    <property type="match status" value="1"/>
</dbReference>
<proteinExistence type="inferred from homology"/>
<dbReference type="InterPro" id="IPR006368">
    <property type="entry name" value="GDP_Man_deHydtase"/>
</dbReference>
<evidence type="ECO:0000256" key="4">
    <source>
        <dbReference type="ARBA" id="ARBA00023239"/>
    </source>
</evidence>
<protein>
    <recommendedName>
        <fullName evidence="3">GDP-mannose 4,6-dehydratase</fullName>
        <ecNumber evidence="3">4.2.1.47</ecNumber>
    </recommendedName>
</protein>
<reference evidence="6" key="1">
    <citation type="journal article" date="2014" name="Front. Microbiol.">
        <title>High frequency of phylogenetically diverse reductive dehalogenase-homologous genes in deep subseafloor sedimentary metagenomes.</title>
        <authorList>
            <person name="Kawai M."/>
            <person name="Futagami T."/>
            <person name="Toyoda A."/>
            <person name="Takaki Y."/>
            <person name="Nishi S."/>
            <person name="Hori S."/>
            <person name="Arai W."/>
            <person name="Tsubouchi T."/>
            <person name="Morono Y."/>
            <person name="Uchiyama I."/>
            <person name="Ito T."/>
            <person name="Fujiyama A."/>
            <person name="Inagaki F."/>
            <person name="Takami H."/>
        </authorList>
    </citation>
    <scope>NUCLEOTIDE SEQUENCE</scope>
    <source>
        <strain evidence="6">Expedition CK06-06</strain>
    </source>
</reference>
<accession>X1LJJ6</accession>
<comment type="cofactor">
    <cofactor evidence="1">
        <name>NADP(+)</name>
        <dbReference type="ChEBI" id="CHEBI:58349"/>
    </cofactor>
</comment>
<comment type="similarity">
    <text evidence="2">Belongs to the NAD(P)-dependent epimerase/dehydratase family. GDP-mannose 4,6-dehydratase subfamily.</text>
</comment>
<dbReference type="SUPFAM" id="SSF51735">
    <property type="entry name" value="NAD(P)-binding Rossmann-fold domains"/>
    <property type="match status" value="1"/>
</dbReference>
<dbReference type="InterPro" id="IPR036291">
    <property type="entry name" value="NAD(P)-bd_dom_sf"/>
</dbReference>
<name>X1LJJ6_9ZZZZ</name>
<dbReference type="PANTHER" id="PTHR43715:SF1">
    <property type="entry name" value="GDP-MANNOSE 4,6 DEHYDRATASE"/>
    <property type="match status" value="1"/>
</dbReference>
<feature type="domain" description="NAD(P)-binding" evidence="5">
    <location>
        <begin position="6"/>
        <end position="216"/>
    </location>
</feature>
<dbReference type="Gene3D" id="3.90.25.10">
    <property type="entry name" value="UDP-galactose 4-epimerase, domain 1"/>
    <property type="match status" value="1"/>
</dbReference>
<dbReference type="FunFam" id="3.40.50.720:FF:000924">
    <property type="entry name" value="GDP-mannose 4,6 dehydratase"/>
    <property type="match status" value="1"/>
</dbReference>
<gene>
    <name evidence="6" type="ORF">S06H3_18813</name>
</gene>
<organism evidence="6">
    <name type="scientific">marine sediment metagenome</name>
    <dbReference type="NCBI Taxonomy" id="412755"/>
    <lineage>
        <taxon>unclassified sequences</taxon>
        <taxon>metagenomes</taxon>
        <taxon>ecological metagenomes</taxon>
    </lineage>
</organism>
<dbReference type="CDD" id="cd05260">
    <property type="entry name" value="GDP_MD_SDR_e"/>
    <property type="match status" value="1"/>
</dbReference>
<dbReference type="EMBL" id="BARV01009556">
    <property type="protein sequence ID" value="GAI02545.1"/>
    <property type="molecule type" value="Genomic_DNA"/>
</dbReference>
<evidence type="ECO:0000259" key="5">
    <source>
        <dbReference type="Pfam" id="PF16363"/>
    </source>
</evidence>
<dbReference type="GO" id="GO:0008446">
    <property type="term" value="F:GDP-mannose 4,6-dehydratase activity"/>
    <property type="evidence" value="ECO:0007669"/>
    <property type="project" value="UniProtKB-EC"/>
</dbReference>
<dbReference type="GO" id="GO:0042351">
    <property type="term" value="P:'de novo' GDP-L-fucose biosynthetic process"/>
    <property type="evidence" value="ECO:0007669"/>
    <property type="project" value="TreeGrafter"/>
</dbReference>
<sequence length="216" mass="24242">MSKTAFITGVSGQDGAYLSKFLLEKGYHVVGGERRTASGSLWRLESFGIEKDVEITEFELAEFTNIYRAIERHKADEIYNLAAQSYVAASFEIPTMTGDITGLGVCRILEAIRSINAGIKFYQASTSEMFGKVSQETQNEDTPFYPRSPYGVAKLYGHWITVNYREAYNMFCCSGIFFNHESPLRGAEFVTRKITMGVADIVRGERDYIELGNIEA</sequence>
<comment type="caution">
    <text evidence="6">The sequence shown here is derived from an EMBL/GenBank/DDBJ whole genome shotgun (WGS) entry which is preliminary data.</text>
</comment>
<dbReference type="Pfam" id="PF16363">
    <property type="entry name" value="GDP_Man_Dehyd"/>
    <property type="match status" value="1"/>
</dbReference>